<accession>A0A1E2UNT7</accession>
<dbReference type="AlphaFoldDB" id="A0A1E2UNT7"/>
<reference evidence="1 2" key="1">
    <citation type="submission" date="2016-03" db="EMBL/GenBank/DDBJ databases">
        <title>Chemosynthetic sulphur-oxidizing symbionts of marine invertebrate animals are capable of nitrogen fixation.</title>
        <authorList>
            <person name="Petersen J.M."/>
            <person name="Kemper A."/>
            <person name="Gruber-Vodicka H."/>
            <person name="Cardini U."/>
            <person name="Geest Mvander."/>
            <person name="Kleiner M."/>
            <person name="Bulgheresi S."/>
            <person name="Fussmann M."/>
            <person name="Herbold C."/>
            <person name="Seah B.K.B."/>
            <person name="Antony C.Paul."/>
            <person name="Liu D."/>
            <person name="Belitz A."/>
            <person name="Weber M."/>
        </authorList>
    </citation>
    <scope>NUCLEOTIDE SEQUENCE [LARGE SCALE GENOMIC DNA]</scope>
    <source>
        <strain evidence="1">G_D</strain>
    </source>
</reference>
<comment type="caution">
    <text evidence="1">The sequence shown here is derived from an EMBL/GenBank/DDBJ whole genome shotgun (WGS) entry which is preliminary data.</text>
</comment>
<evidence type="ECO:0000313" key="2">
    <source>
        <dbReference type="Proteomes" id="UP000094849"/>
    </source>
</evidence>
<evidence type="ECO:0000313" key="1">
    <source>
        <dbReference type="EMBL" id="ODB96351.1"/>
    </source>
</evidence>
<sequence length="64" mass="7232">MKLMALSKLVLIHYIDQSEPVFNAGELGVIWLLSSNCKQLLPIETVETLSETRRVALFIQSDQT</sequence>
<dbReference type="EMBL" id="LVJZ01000003">
    <property type="protein sequence ID" value="ODB96351.1"/>
    <property type="molecule type" value="Genomic_DNA"/>
</dbReference>
<keyword evidence="2" id="KW-1185">Reference proteome</keyword>
<protein>
    <submittedName>
        <fullName evidence="1">Uncharacterized protein</fullName>
    </submittedName>
</protein>
<gene>
    <name evidence="1" type="ORF">A3196_06005</name>
</gene>
<proteinExistence type="predicted"/>
<dbReference type="Proteomes" id="UP000094849">
    <property type="component" value="Unassembled WGS sequence"/>
</dbReference>
<organism evidence="1 2">
    <name type="scientific">Candidatus Thiodiazotropha endoloripes</name>
    <dbReference type="NCBI Taxonomy" id="1818881"/>
    <lineage>
        <taxon>Bacteria</taxon>
        <taxon>Pseudomonadati</taxon>
        <taxon>Pseudomonadota</taxon>
        <taxon>Gammaproteobacteria</taxon>
        <taxon>Chromatiales</taxon>
        <taxon>Sedimenticolaceae</taxon>
        <taxon>Candidatus Thiodiazotropha</taxon>
    </lineage>
</organism>
<name>A0A1E2UNT7_9GAMM</name>